<dbReference type="Pfam" id="PF26456">
    <property type="entry name" value="DUF8135"/>
    <property type="match status" value="1"/>
</dbReference>
<dbReference type="AlphaFoldDB" id="A0AAV3UEF7"/>
<protein>
    <recommendedName>
        <fullName evidence="2">DUF8135 domain-containing protein</fullName>
    </recommendedName>
</protein>
<feature type="compositionally biased region" description="Basic and acidic residues" evidence="1">
    <location>
        <begin position="1"/>
        <end position="32"/>
    </location>
</feature>
<feature type="region of interest" description="Disordered" evidence="1">
    <location>
        <begin position="1"/>
        <end position="71"/>
    </location>
</feature>
<evidence type="ECO:0000313" key="4">
    <source>
        <dbReference type="Proteomes" id="UP001501729"/>
    </source>
</evidence>
<dbReference type="GeneID" id="68611790"/>
<gene>
    <name evidence="3" type="ORF">GCM10025751_12160</name>
</gene>
<sequence>MTGEDTAERERKGRDETGGKGRKERMDGRDEPLANLAKGVEARRNRNPTRDRGELDDAFTEERVGEADVNDPWAELETEDSGDLVVSAPRETIEDDRDVRTIPKSTCRDCPHFGDPPSVHCTHDGTDILTMIDIEQFRVADCPMVVDEKTPLTE</sequence>
<dbReference type="InterPro" id="IPR058448">
    <property type="entry name" value="DUF8135"/>
</dbReference>
<dbReference type="RefSeq" id="WP_227776004.1">
    <property type="nucleotide sequence ID" value="NZ_BAABKX010000001.1"/>
</dbReference>
<evidence type="ECO:0000313" key="3">
    <source>
        <dbReference type="EMBL" id="GAA5044960.1"/>
    </source>
</evidence>
<feature type="compositionally biased region" description="Basic and acidic residues" evidence="1">
    <location>
        <begin position="40"/>
        <end position="66"/>
    </location>
</feature>
<dbReference type="EMBL" id="BAABKX010000001">
    <property type="protein sequence ID" value="GAA5044960.1"/>
    <property type="molecule type" value="Genomic_DNA"/>
</dbReference>
<dbReference type="Proteomes" id="UP001501729">
    <property type="component" value="Unassembled WGS sequence"/>
</dbReference>
<evidence type="ECO:0000259" key="2">
    <source>
        <dbReference type="Pfam" id="PF26456"/>
    </source>
</evidence>
<name>A0AAV3UEF7_9EURY</name>
<feature type="domain" description="DUF8135" evidence="2">
    <location>
        <begin position="101"/>
        <end position="147"/>
    </location>
</feature>
<accession>A0AAV3UEF7</accession>
<comment type="caution">
    <text evidence="3">The sequence shown here is derived from an EMBL/GenBank/DDBJ whole genome shotgun (WGS) entry which is preliminary data.</text>
</comment>
<reference evidence="3 4" key="1">
    <citation type="journal article" date="2019" name="Int. J. Syst. Evol. Microbiol.">
        <title>The Global Catalogue of Microorganisms (GCM) 10K type strain sequencing project: providing services to taxonomists for standard genome sequencing and annotation.</title>
        <authorList>
            <consortium name="The Broad Institute Genomics Platform"/>
            <consortium name="The Broad Institute Genome Sequencing Center for Infectious Disease"/>
            <person name="Wu L."/>
            <person name="Ma J."/>
        </authorList>
    </citation>
    <scope>NUCLEOTIDE SEQUENCE [LARGE SCALE GENOMIC DNA]</scope>
    <source>
        <strain evidence="3 4">JCM 17504</strain>
    </source>
</reference>
<proteinExistence type="predicted"/>
<evidence type="ECO:0000256" key="1">
    <source>
        <dbReference type="SAM" id="MobiDB-lite"/>
    </source>
</evidence>
<keyword evidence="4" id="KW-1185">Reference proteome</keyword>
<organism evidence="3 4">
    <name type="scientific">Haladaptatus pallidirubidus</name>
    <dbReference type="NCBI Taxonomy" id="1008152"/>
    <lineage>
        <taxon>Archaea</taxon>
        <taxon>Methanobacteriati</taxon>
        <taxon>Methanobacteriota</taxon>
        <taxon>Stenosarchaea group</taxon>
        <taxon>Halobacteria</taxon>
        <taxon>Halobacteriales</taxon>
        <taxon>Haladaptataceae</taxon>
        <taxon>Haladaptatus</taxon>
    </lineage>
</organism>